<dbReference type="InterPro" id="IPR043166">
    <property type="entry name" value="LarA-like_C"/>
</dbReference>
<dbReference type="GO" id="GO:0050043">
    <property type="term" value="F:lactate racemase activity"/>
    <property type="evidence" value="ECO:0007669"/>
    <property type="project" value="UniProtKB-EC"/>
</dbReference>
<dbReference type="EC" id="5.1.2.1" evidence="3"/>
<dbReference type="Pfam" id="PF09861">
    <property type="entry name" value="Lar_N"/>
    <property type="match status" value="1"/>
</dbReference>
<proteinExistence type="predicted"/>
<dbReference type="EMBL" id="VSSQ01000485">
    <property type="protein sequence ID" value="MPL95873.1"/>
    <property type="molecule type" value="Genomic_DNA"/>
</dbReference>
<feature type="domain" description="Lactate racemase C-terminal" evidence="2">
    <location>
        <begin position="269"/>
        <end position="411"/>
    </location>
</feature>
<name>A0A644VZY3_9ZZZZ</name>
<comment type="caution">
    <text evidence="3">The sequence shown here is derived from an EMBL/GenBank/DDBJ whole genome shotgun (WGS) entry which is preliminary data.</text>
</comment>
<sequence>MLVSIPYNKSENILLSIDDELLLGIFEPNEIPSLGAQEALTQALGNGIMTFLEGASNVLVIINDATRPTPTKAMLAALLPCFEQAGISDDNLTLLVATGAHRPVKDGELDQLLGPFKERLSPRLVSHEAKDASSLVRIGVTRNGTPILLNKLLFAYDRIVVTGSVEPHYFAGFTGGRKAFLPGIAGYETIVANHKLAVSDTAHSLALEGNPVHEDMMDALTHIKAPVFSLMTVLDKEQNVVAATGGDIVESFGKAVEIATRVFCVPIPQKADIVVSIAKFPMDINLYQSQKAIDNGALAVKDGGTLILVSACREGIGDQEFADLLGSCSSPDQALQMINKSYKLGYHKAAKMASVCKRMNVMAYTELTEGQVASLFLEPIADLQAALDGAIAEAKSKGIERPSVILLPDGCVTVPSLS</sequence>
<protein>
    <submittedName>
        <fullName evidence="3">Lactate racemase</fullName>
        <ecNumber evidence="3">5.1.2.1</ecNumber>
    </submittedName>
</protein>
<evidence type="ECO:0000259" key="1">
    <source>
        <dbReference type="Pfam" id="PF09861"/>
    </source>
</evidence>
<dbReference type="AlphaFoldDB" id="A0A644VZY3"/>
<keyword evidence="3" id="KW-0413">Isomerase</keyword>
<dbReference type="InterPro" id="IPR048068">
    <property type="entry name" value="LarA-like"/>
</dbReference>
<reference evidence="3" key="1">
    <citation type="submission" date="2019-08" db="EMBL/GenBank/DDBJ databases">
        <authorList>
            <person name="Kucharzyk K."/>
            <person name="Murdoch R.W."/>
            <person name="Higgins S."/>
            <person name="Loffler F."/>
        </authorList>
    </citation>
    <scope>NUCLEOTIDE SEQUENCE</scope>
</reference>
<dbReference type="InterPro" id="IPR048520">
    <property type="entry name" value="LarA_C"/>
</dbReference>
<accession>A0A644VZY3</accession>
<evidence type="ECO:0000259" key="2">
    <source>
        <dbReference type="Pfam" id="PF21113"/>
    </source>
</evidence>
<dbReference type="Gene3D" id="3.40.50.11440">
    <property type="match status" value="1"/>
</dbReference>
<dbReference type="PANTHER" id="PTHR33171">
    <property type="entry name" value="LAR_N DOMAIN-CONTAINING PROTEIN"/>
    <property type="match status" value="1"/>
</dbReference>
<gene>
    <name evidence="3" type="primary">larA_13</name>
    <name evidence="3" type="ORF">SDC9_42046</name>
</gene>
<feature type="domain" description="LarA-like N-terminal" evidence="1">
    <location>
        <begin position="11"/>
        <end position="200"/>
    </location>
</feature>
<dbReference type="PANTHER" id="PTHR33171:SF17">
    <property type="entry name" value="LARA-LIKE N-TERMINAL DOMAIN-CONTAINING PROTEIN"/>
    <property type="match status" value="1"/>
</dbReference>
<evidence type="ECO:0000313" key="3">
    <source>
        <dbReference type="EMBL" id="MPL95873.1"/>
    </source>
</evidence>
<dbReference type="Pfam" id="PF21113">
    <property type="entry name" value="LarA_C"/>
    <property type="match status" value="1"/>
</dbReference>
<dbReference type="Gene3D" id="3.90.226.30">
    <property type="match status" value="1"/>
</dbReference>
<organism evidence="3">
    <name type="scientific">bioreactor metagenome</name>
    <dbReference type="NCBI Taxonomy" id="1076179"/>
    <lineage>
        <taxon>unclassified sequences</taxon>
        <taxon>metagenomes</taxon>
        <taxon>ecological metagenomes</taxon>
    </lineage>
</organism>
<dbReference type="InterPro" id="IPR047926">
    <property type="entry name" value="Ni_dep_LarA"/>
</dbReference>
<dbReference type="NCBIfam" id="NF033504">
    <property type="entry name" value="Ni_dep_LarA"/>
    <property type="match status" value="1"/>
</dbReference>
<dbReference type="InterPro" id="IPR018657">
    <property type="entry name" value="LarA-like_N"/>
</dbReference>